<name>A0A484MIU5_9ASTE</name>
<evidence type="ECO:0000259" key="2">
    <source>
        <dbReference type="PROSITE" id="PS50878"/>
    </source>
</evidence>
<dbReference type="AlphaFoldDB" id="A0A484MIU5"/>
<feature type="transmembrane region" description="Helical" evidence="1">
    <location>
        <begin position="133"/>
        <end position="150"/>
    </location>
</feature>
<evidence type="ECO:0000313" key="3">
    <source>
        <dbReference type="EMBL" id="VFQ88760.1"/>
    </source>
</evidence>
<keyword evidence="1" id="KW-1133">Transmembrane helix</keyword>
<keyword evidence="4" id="KW-1185">Reference proteome</keyword>
<protein>
    <recommendedName>
        <fullName evidence="2">Reverse transcriptase domain-containing protein</fullName>
    </recommendedName>
</protein>
<dbReference type="PANTHER" id="PTHR33116:SF80">
    <property type="entry name" value="REVERSE TRANSCRIPTASE ZINC-BINDING DOMAIN-CONTAINING PROTEIN"/>
    <property type="match status" value="1"/>
</dbReference>
<accession>A0A484MIU5</accession>
<dbReference type="InterPro" id="IPR000477">
    <property type="entry name" value="RT_dom"/>
</dbReference>
<keyword evidence="1" id="KW-0812">Transmembrane</keyword>
<evidence type="ECO:0000313" key="4">
    <source>
        <dbReference type="Proteomes" id="UP000595140"/>
    </source>
</evidence>
<sequence length="303" mass="34929">MASQGRFKYHPMCAEMKIISLMVADDLIVVCKGDEGSIQCIMKALEKFKETTGLQINPNKSQVVFGGVKPQQQESLLKLTGMGRGKLPFTYLGSPVTTSRLKSSDCDRLVAKLTAKINAWNSKHFSYSAKVRLINAMLMGVITFWTRIFILPKMVLKKIMSICRNFLWGGAADYSKSPLVSWDIICQPKSKGGLGLRNIINWNKATIMKLNWDIANKENVLWVKWIHSRYIQSASYWDYIPKPSSCHYWRQMVRVRDKFREMQLVGEFEVKKGYEWLQGDLQRVGWANWVWNKATPPKVQFIF</sequence>
<gene>
    <name evidence="3" type="ORF">CCAM_LOCUS30536</name>
</gene>
<organism evidence="3 4">
    <name type="scientific">Cuscuta campestris</name>
    <dbReference type="NCBI Taxonomy" id="132261"/>
    <lineage>
        <taxon>Eukaryota</taxon>
        <taxon>Viridiplantae</taxon>
        <taxon>Streptophyta</taxon>
        <taxon>Embryophyta</taxon>
        <taxon>Tracheophyta</taxon>
        <taxon>Spermatophyta</taxon>
        <taxon>Magnoliopsida</taxon>
        <taxon>eudicotyledons</taxon>
        <taxon>Gunneridae</taxon>
        <taxon>Pentapetalae</taxon>
        <taxon>asterids</taxon>
        <taxon>lamiids</taxon>
        <taxon>Solanales</taxon>
        <taxon>Convolvulaceae</taxon>
        <taxon>Cuscuteae</taxon>
        <taxon>Cuscuta</taxon>
        <taxon>Cuscuta subgen. Grammica</taxon>
        <taxon>Cuscuta sect. Cleistogrammica</taxon>
    </lineage>
</organism>
<evidence type="ECO:0000256" key="1">
    <source>
        <dbReference type="SAM" id="Phobius"/>
    </source>
</evidence>
<reference evidence="3 4" key="1">
    <citation type="submission" date="2018-04" db="EMBL/GenBank/DDBJ databases">
        <authorList>
            <person name="Vogel A."/>
        </authorList>
    </citation>
    <scope>NUCLEOTIDE SEQUENCE [LARGE SCALE GENOMIC DNA]</scope>
</reference>
<proteinExistence type="predicted"/>
<dbReference type="PROSITE" id="PS50878">
    <property type="entry name" value="RT_POL"/>
    <property type="match status" value="1"/>
</dbReference>
<keyword evidence="1" id="KW-0472">Membrane</keyword>
<dbReference type="OrthoDB" id="1938625at2759"/>
<dbReference type="EMBL" id="OOIL02003658">
    <property type="protein sequence ID" value="VFQ88760.1"/>
    <property type="molecule type" value="Genomic_DNA"/>
</dbReference>
<dbReference type="PANTHER" id="PTHR33116">
    <property type="entry name" value="REVERSE TRANSCRIPTASE ZINC-BINDING DOMAIN-CONTAINING PROTEIN-RELATED-RELATED"/>
    <property type="match status" value="1"/>
</dbReference>
<feature type="domain" description="Reverse transcriptase" evidence="2">
    <location>
        <begin position="1"/>
        <end position="96"/>
    </location>
</feature>
<dbReference type="Proteomes" id="UP000595140">
    <property type="component" value="Unassembled WGS sequence"/>
</dbReference>